<reference evidence="2 3" key="1">
    <citation type="submission" date="2019-09" db="EMBL/GenBank/DDBJ databases">
        <title>H2 Metabolism Revealed by Metagenomic Analysis in Subglacial Sediment of East Antarctica.</title>
        <authorList>
            <person name="Yang Z."/>
            <person name="Zhang Y."/>
            <person name="Lv Y."/>
            <person name="Yan W."/>
            <person name="Xiao X."/>
            <person name="Sun B."/>
            <person name="Ma H."/>
        </authorList>
    </citation>
    <scope>NUCLEOTIDE SEQUENCE [LARGE SCALE GENOMIC DNA]</scope>
    <source>
        <strain evidence="2">Bin2_2</strain>
    </source>
</reference>
<gene>
    <name evidence="2" type="ORF">GZ085_13685</name>
</gene>
<sequence length="186" mass="21291">MGILVQRDRWFWCRYRRFWRSPEIGHDRPEYPARPSTKRGTSAQYIPVLVVLDRDGATADFRLTGVSAKEIEPVLGPLLADDVILCTDGAAAYGIVARHIGVVHHPVNLVQGIRVVRGAYHIQNVNAYDSRLKQWLARFHGVATDYLESYLGWRWMIERIGKRILPGMCLRAALGKERHLLHNIKI</sequence>
<protein>
    <submittedName>
        <fullName evidence="2">IS1595 family transposase</fullName>
    </submittedName>
</protein>
<evidence type="ECO:0000259" key="1">
    <source>
        <dbReference type="SMART" id="SM01126"/>
    </source>
</evidence>
<accession>A0A7C9TDU5</accession>
<dbReference type="AlphaFoldDB" id="A0A7C9TDU5"/>
<feature type="domain" description="ISXO2-like transposase" evidence="1">
    <location>
        <begin position="22"/>
        <end position="156"/>
    </location>
</feature>
<dbReference type="Pfam" id="PF12762">
    <property type="entry name" value="DDE_Tnp_IS1595"/>
    <property type="match status" value="1"/>
</dbReference>
<comment type="caution">
    <text evidence="2">The sequence shown here is derived from an EMBL/GenBank/DDBJ whole genome shotgun (WGS) entry which is preliminary data.</text>
</comment>
<name>A0A7C9TDU5_9PROT</name>
<evidence type="ECO:0000313" key="3">
    <source>
        <dbReference type="Proteomes" id="UP000483432"/>
    </source>
</evidence>
<dbReference type="Proteomes" id="UP000483432">
    <property type="component" value="Unassembled WGS sequence"/>
</dbReference>
<dbReference type="InterPro" id="IPR024445">
    <property type="entry name" value="Tnp_ISXO2-like"/>
</dbReference>
<proteinExistence type="predicted"/>
<dbReference type="EMBL" id="JAAFGW010000267">
    <property type="protein sequence ID" value="NDP49408.1"/>
    <property type="molecule type" value="Genomic_DNA"/>
</dbReference>
<organism evidence="2 3">
    <name type="scientific">Sulfuriferula multivorans</name>
    <dbReference type="NCBI Taxonomy" id="1559896"/>
    <lineage>
        <taxon>Bacteria</taxon>
        <taxon>Pseudomonadati</taxon>
        <taxon>Pseudomonadota</taxon>
        <taxon>Betaproteobacteria</taxon>
        <taxon>Nitrosomonadales</taxon>
        <taxon>Sulfuricellaceae</taxon>
        <taxon>Sulfuriferula</taxon>
    </lineage>
</organism>
<dbReference type="SMART" id="SM01126">
    <property type="entry name" value="DDE_Tnp_IS1595"/>
    <property type="match status" value="1"/>
</dbReference>
<evidence type="ECO:0000313" key="2">
    <source>
        <dbReference type="EMBL" id="NDP49408.1"/>
    </source>
</evidence>
<dbReference type="NCBIfam" id="NF033547">
    <property type="entry name" value="transpos_IS1595"/>
    <property type="match status" value="1"/>
</dbReference>